<keyword evidence="1" id="KW-0862">Zinc</keyword>
<organism evidence="4 5">
    <name type="scientific">Cimex lectularius</name>
    <name type="common">Bed bug</name>
    <name type="synonym">Acanthia lectularia</name>
    <dbReference type="NCBI Taxonomy" id="79782"/>
    <lineage>
        <taxon>Eukaryota</taxon>
        <taxon>Metazoa</taxon>
        <taxon>Ecdysozoa</taxon>
        <taxon>Arthropoda</taxon>
        <taxon>Hexapoda</taxon>
        <taxon>Insecta</taxon>
        <taxon>Pterygota</taxon>
        <taxon>Neoptera</taxon>
        <taxon>Paraneoptera</taxon>
        <taxon>Hemiptera</taxon>
        <taxon>Heteroptera</taxon>
        <taxon>Panheteroptera</taxon>
        <taxon>Cimicomorpha</taxon>
        <taxon>Cimicidae</taxon>
        <taxon>Cimex</taxon>
    </lineage>
</organism>
<evidence type="ECO:0000259" key="3">
    <source>
        <dbReference type="PROSITE" id="PS50158"/>
    </source>
</evidence>
<evidence type="ECO:0000256" key="1">
    <source>
        <dbReference type="PROSITE-ProRule" id="PRU00047"/>
    </source>
</evidence>
<evidence type="ECO:0000313" key="5">
    <source>
        <dbReference type="Proteomes" id="UP000494040"/>
    </source>
</evidence>
<dbReference type="RefSeq" id="XP_024085138.1">
    <property type="nucleotide sequence ID" value="XM_024229370.1"/>
</dbReference>
<dbReference type="SUPFAM" id="SSF57756">
    <property type="entry name" value="Retrovirus zinc finger-like domains"/>
    <property type="match status" value="1"/>
</dbReference>
<keyword evidence="1" id="KW-0479">Metal-binding</keyword>
<dbReference type="GO" id="GO:0008270">
    <property type="term" value="F:zinc ion binding"/>
    <property type="evidence" value="ECO:0007669"/>
    <property type="project" value="UniProtKB-KW"/>
</dbReference>
<proteinExistence type="predicted"/>
<feature type="region of interest" description="Disordered" evidence="2">
    <location>
        <begin position="1"/>
        <end position="41"/>
    </location>
</feature>
<reference evidence="4" key="1">
    <citation type="submission" date="2022-01" db="UniProtKB">
        <authorList>
            <consortium name="EnsemblMetazoa"/>
        </authorList>
    </citation>
    <scope>IDENTIFICATION</scope>
</reference>
<dbReference type="AlphaFoldDB" id="A0A8I6SP92"/>
<feature type="region of interest" description="Disordered" evidence="2">
    <location>
        <begin position="303"/>
        <end position="338"/>
    </location>
</feature>
<accession>A0A8I6SP92</accession>
<evidence type="ECO:0000313" key="4">
    <source>
        <dbReference type="EnsemblMetazoa" id="XP_024085138.1"/>
    </source>
</evidence>
<dbReference type="OMA" id="FETTHCA"/>
<keyword evidence="1" id="KW-0863">Zinc-finger</keyword>
<dbReference type="InterPro" id="IPR036875">
    <property type="entry name" value="Znf_CCHC_sf"/>
</dbReference>
<protein>
    <recommendedName>
        <fullName evidence="3">CCHC-type domain-containing protein</fullName>
    </recommendedName>
</protein>
<dbReference type="Proteomes" id="UP000494040">
    <property type="component" value="Unassembled WGS sequence"/>
</dbReference>
<dbReference type="SMART" id="SM00343">
    <property type="entry name" value="ZnF_C2HC"/>
    <property type="match status" value="1"/>
</dbReference>
<dbReference type="KEGG" id="clec:112127875"/>
<dbReference type="EnsemblMetazoa" id="XM_024229370.1">
    <property type="protein sequence ID" value="XP_024085138.1"/>
    <property type="gene ID" value="LOC112127875"/>
</dbReference>
<sequence>MPKNEAENQWLTVVKGKSKPKKKQQPATEAGSKPGRDRASLMKKAREAIDNEAKVVFIDPRENMDPQEVLKKVKDIINPRVTRIRIDDIRITAKGGVAVKVDAPDDRQTLLANEALSQAGLNVRTAGKRNPRLLLLRVPKETQPEDLIEQLSANNSQEDAWEKTKIRPLFTLKYGSGTRKEPTYVSWVIEVDPRTWKVANDRGKAYLDYQVCVAKDYTGVTRCYNCQLYGHVAAVCPKKDPVCGICSDPHDTRQCPREKTRCVHCHRLGKASDHHVGSLQCEAHARAIARAWYATDRGEILDTDDKQQSPIEQHKQDAALGTTDMDTIEEGLPQRANQ</sequence>
<name>A0A8I6SP92_CIMLE</name>
<dbReference type="InterPro" id="IPR001878">
    <property type="entry name" value="Znf_CCHC"/>
</dbReference>
<dbReference type="OrthoDB" id="6626910at2759"/>
<feature type="compositionally biased region" description="Basic and acidic residues" evidence="2">
    <location>
        <begin position="303"/>
        <end position="317"/>
    </location>
</feature>
<evidence type="ECO:0000256" key="2">
    <source>
        <dbReference type="SAM" id="MobiDB-lite"/>
    </source>
</evidence>
<dbReference type="Gene3D" id="4.10.60.10">
    <property type="entry name" value="Zinc finger, CCHC-type"/>
    <property type="match status" value="1"/>
</dbReference>
<dbReference type="GO" id="GO:0003676">
    <property type="term" value="F:nucleic acid binding"/>
    <property type="evidence" value="ECO:0007669"/>
    <property type="project" value="InterPro"/>
</dbReference>
<feature type="domain" description="CCHC-type" evidence="3">
    <location>
        <begin position="222"/>
        <end position="238"/>
    </location>
</feature>
<keyword evidence="5" id="KW-1185">Reference proteome</keyword>
<dbReference type="PROSITE" id="PS50158">
    <property type="entry name" value="ZF_CCHC"/>
    <property type="match status" value="1"/>
</dbReference>
<dbReference type="GeneID" id="112127875"/>